<feature type="region of interest" description="Disordered" evidence="1">
    <location>
        <begin position="37"/>
        <end position="59"/>
    </location>
</feature>
<name>A0A059DB64_EUCGR</name>
<dbReference type="EMBL" id="KK198753">
    <property type="protein sequence ID" value="KCW87958.1"/>
    <property type="molecule type" value="Genomic_DNA"/>
</dbReference>
<organism evidence="2">
    <name type="scientific">Eucalyptus grandis</name>
    <name type="common">Flooded gum</name>
    <dbReference type="NCBI Taxonomy" id="71139"/>
    <lineage>
        <taxon>Eukaryota</taxon>
        <taxon>Viridiplantae</taxon>
        <taxon>Streptophyta</taxon>
        <taxon>Embryophyta</taxon>
        <taxon>Tracheophyta</taxon>
        <taxon>Spermatophyta</taxon>
        <taxon>Magnoliopsida</taxon>
        <taxon>eudicotyledons</taxon>
        <taxon>Gunneridae</taxon>
        <taxon>Pentapetalae</taxon>
        <taxon>rosids</taxon>
        <taxon>malvids</taxon>
        <taxon>Myrtales</taxon>
        <taxon>Myrtaceae</taxon>
        <taxon>Myrtoideae</taxon>
        <taxon>Eucalypteae</taxon>
        <taxon>Eucalyptus</taxon>
    </lineage>
</organism>
<gene>
    <name evidence="2" type="ORF">EUGRSUZ_A00358</name>
</gene>
<dbReference type="InParanoid" id="A0A059DB64"/>
<dbReference type="AlphaFoldDB" id="A0A059DB64"/>
<sequence length="70" mass="8331">MHLRIHNRDKHESMILNNSEHVNIPGRVQSNKNRVNCLPNMQEGEGRRSGERRDNHNLHRGRARYCSFRT</sequence>
<feature type="compositionally biased region" description="Basic and acidic residues" evidence="1">
    <location>
        <begin position="44"/>
        <end position="57"/>
    </location>
</feature>
<reference evidence="2" key="1">
    <citation type="submission" date="2013-07" db="EMBL/GenBank/DDBJ databases">
        <title>The genome of Eucalyptus grandis.</title>
        <authorList>
            <person name="Schmutz J."/>
            <person name="Hayes R."/>
            <person name="Myburg A."/>
            <person name="Tuskan G."/>
            <person name="Grattapaglia D."/>
            <person name="Rokhsar D.S."/>
        </authorList>
    </citation>
    <scope>NUCLEOTIDE SEQUENCE</scope>
    <source>
        <tissue evidence="2">Leaf extractions</tissue>
    </source>
</reference>
<protein>
    <submittedName>
        <fullName evidence="2">Uncharacterized protein</fullName>
    </submittedName>
</protein>
<evidence type="ECO:0000256" key="1">
    <source>
        <dbReference type="SAM" id="MobiDB-lite"/>
    </source>
</evidence>
<accession>A0A059DB64</accession>
<proteinExistence type="predicted"/>
<dbReference type="Gramene" id="KCW87958">
    <property type="protein sequence ID" value="KCW87958"/>
    <property type="gene ID" value="EUGRSUZ_A00358"/>
</dbReference>
<evidence type="ECO:0000313" key="2">
    <source>
        <dbReference type="EMBL" id="KCW87958.1"/>
    </source>
</evidence>